<evidence type="ECO:0000256" key="1">
    <source>
        <dbReference type="ARBA" id="ARBA00022771"/>
    </source>
</evidence>
<comment type="caution">
    <text evidence="6">The sequence shown here is derived from an EMBL/GenBank/DDBJ whole genome shotgun (WGS) entry which is preliminary data.</text>
</comment>
<feature type="domain" description="RING-type" evidence="5">
    <location>
        <begin position="6"/>
        <end position="51"/>
    </location>
</feature>
<feature type="compositionally biased region" description="Polar residues" evidence="4">
    <location>
        <begin position="611"/>
        <end position="629"/>
    </location>
</feature>
<evidence type="ECO:0000313" key="7">
    <source>
        <dbReference type="Proteomes" id="UP001201812"/>
    </source>
</evidence>
<organism evidence="6 7">
    <name type="scientific">Ditylenchus destructor</name>
    <dbReference type="NCBI Taxonomy" id="166010"/>
    <lineage>
        <taxon>Eukaryota</taxon>
        <taxon>Metazoa</taxon>
        <taxon>Ecdysozoa</taxon>
        <taxon>Nematoda</taxon>
        <taxon>Chromadorea</taxon>
        <taxon>Rhabditida</taxon>
        <taxon>Tylenchina</taxon>
        <taxon>Tylenchomorpha</taxon>
        <taxon>Sphaerularioidea</taxon>
        <taxon>Anguinidae</taxon>
        <taxon>Anguininae</taxon>
        <taxon>Ditylenchus</taxon>
    </lineage>
</organism>
<feature type="compositionally biased region" description="Polar residues" evidence="4">
    <location>
        <begin position="578"/>
        <end position="588"/>
    </location>
</feature>
<keyword evidence="2" id="KW-0862">Zinc</keyword>
<gene>
    <name evidence="6" type="ORF">DdX_19186</name>
</gene>
<name>A0AAD4QUC5_9BILA</name>
<evidence type="ECO:0000256" key="3">
    <source>
        <dbReference type="PROSITE-ProRule" id="PRU00175"/>
    </source>
</evidence>
<evidence type="ECO:0000313" key="6">
    <source>
        <dbReference type="EMBL" id="KAI1696158.1"/>
    </source>
</evidence>
<dbReference type="AlphaFoldDB" id="A0AAD4QUC5"/>
<evidence type="ECO:0000256" key="4">
    <source>
        <dbReference type="SAM" id="MobiDB-lite"/>
    </source>
</evidence>
<keyword evidence="1 3" id="KW-0863">Zinc-finger</keyword>
<dbReference type="GO" id="GO:0008270">
    <property type="term" value="F:zinc ion binding"/>
    <property type="evidence" value="ECO:0007669"/>
    <property type="project" value="UniProtKB-KW"/>
</dbReference>
<feature type="compositionally biased region" description="Low complexity" evidence="4">
    <location>
        <begin position="348"/>
        <end position="363"/>
    </location>
</feature>
<reference evidence="6" key="1">
    <citation type="submission" date="2022-01" db="EMBL/GenBank/DDBJ databases">
        <title>Genome Sequence Resource for Two Populations of Ditylenchus destructor, the Migratory Endoparasitic Phytonematode.</title>
        <authorList>
            <person name="Zhang H."/>
            <person name="Lin R."/>
            <person name="Xie B."/>
        </authorList>
    </citation>
    <scope>NUCLEOTIDE SEQUENCE</scope>
    <source>
        <strain evidence="6">BazhouSP</strain>
    </source>
</reference>
<keyword evidence="7" id="KW-1185">Reference proteome</keyword>
<proteinExistence type="predicted"/>
<feature type="region of interest" description="Disordered" evidence="4">
    <location>
        <begin position="338"/>
        <end position="385"/>
    </location>
</feature>
<evidence type="ECO:0000259" key="5">
    <source>
        <dbReference type="PROSITE" id="PS50089"/>
    </source>
</evidence>
<dbReference type="EMBL" id="JAKKPZ010000345">
    <property type="protein sequence ID" value="KAI1696158.1"/>
    <property type="molecule type" value="Genomic_DNA"/>
</dbReference>
<dbReference type="InterPro" id="IPR001841">
    <property type="entry name" value="Znf_RING"/>
</dbReference>
<keyword evidence="1 3" id="KW-0479">Metal-binding</keyword>
<dbReference type="PROSITE" id="PS50089">
    <property type="entry name" value="ZF_RING_2"/>
    <property type="match status" value="1"/>
</dbReference>
<evidence type="ECO:0000256" key="2">
    <source>
        <dbReference type="ARBA" id="ARBA00022833"/>
    </source>
</evidence>
<feature type="region of interest" description="Disordered" evidence="4">
    <location>
        <begin position="545"/>
        <end position="781"/>
    </location>
</feature>
<dbReference type="Proteomes" id="UP001201812">
    <property type="component" value="Unassembled WGS sequence"/>
</dbReference>
<feature type="region of interest" description="Disordered" evidence="4">
    <location>
        <begin position="490"/>
        <end position="520"/>
    </location>
</feature>
<protein>
    <submittedName>
        <fullName evidence="6">Bromodomain containing protein</fullName>
    </submittedName>
</protein>
<feature type="compositionally biased region" description="Polar residues" evidence="4">
    <location>
        <begin position="338"/>
        <end position="347"/>
    </location>
</feature>
<feature type="compositionally biased region" description="Pro residues" evidence="4">
    <location>
        <begin position="364"/>
        <end position="377"/>
    </location>
</feature>
<sequence length="781" mass="84099">MPSYKCDFCNGAITPVGSNSITLISYLPCFHAICQRCKANRFCPPSACPSCPGTQKNRVELVCHNCNGQPICVTCSAQHRHAGHNIAQIRQELPSRSQCMNHPNVQATYWCTCNARLCNNCVVQHAQTAPDVPGGHTRKSYTNCADVARQKLNTLKTAQQRDSVGLQKLVPILTHNRAMIRDMSTRARTAVAGEIVELCNALIRRGNDIVTAIDMVEDAKLKQYTRAEQDVKVAQDRLKKIEYFIDMACTTMQHDPPGVVSASIFAEGAYSHYNAKWQQMQQGLDVIQRKPSVCYFSDLPPILNSLQTLGQLEVDGVIKTPAPCTPQHARMFNVTNTAASTSRSVPRSNGAAPASGPAKGAGNRPPPLHPPNMPPNGYPGGPVLSPQFMHHAANVQQAASAQQYHMMAMQREAMMNHPGAMPPGYPGVPCSMHAHHPGQPALTIMTPNGPQLCCPPRFHPAQQAAMAAAAQNRGMPHAMIPNGPMVPNGVPRASGGQPILGRGPGSDGPGTPGSRSGNLHGATATAHIIESDRTAPLDARGQMISPHHTHLSNHSPAPLTCSPGSTPMPVRMARVRISAQSPQPSEEPTGTTQGGTTQGDRQVDREPAGEQNASASSAVMPDSTTVTTTRAEENASGVVQKERLQKRPSNDDSENGGIKEGEPAAKRPHTSGQDDEMEPQQRSECPKSTLDLEPNARPRIPKRNGPARTAPSRRPNATLSSKEFRPINLPSSKWARLGPKSSETPIESPKGRQPNFPNALGPKNPPTIRESTRFGMTCIWR</sequence>
<accession>A0AAD4QUC5</accession>
<feature type="compositionally biased region" description="Gly residues" evidence="4">
    <location>
        <begin position="502"/>
        <end position="511"/>
    </location>
</feature>
<feature type="compositionally biased region" description="Basic and acidic residues" evidence="4">
    <location>
        <begin position="640"/>
        <end position="650"/>
    </location>
</feature>